<name>A0A6S7CNG9_9BURK</name>
<dbReference type="EMBL" id="CADIKM010000018">
    <property type="protein sequence ID" value="CAB3794041.1"/>
    <property type="molecule type" value="Genomic_DNA"/>
</dbReference>
<dbReference type="AlphaFoldDB" id="A0A6S7CNG9"/>
<reference evidence="1 2" key="1">
    <citation type="submission" date="2020-04" db="EMBL/GenBank/DDBJ databases">
        <authorList>
            <person name="De Canck E."/>
        </authorList>
    </citation>
    <scope>NUCLEOTIDE SEQUENCE [LARGE SCALE GENOMIC DNA]</scope>
    <source>
        <strain evidence="1 2">LMG 28138</strain>
    </source>
</reference>
<evidence type="ECO:0000313" key="1">
    <source>
        <dbReference type="EMBL" id="CAB3794041.1"/>
    </source>
</evidence>
<evidence type="ECO:0000313" key="2">
    <source>
        <dbReference type="Proteomes" id="UP000494115"/>
    </source>
</evidence>
<dbReference type="Proteomes" id="UP000494115">
    <property type="component" value="Unassembled WGS sequence"/>
</dbReference>
<keyword evidence="2" id="KW-1185">Reference proteome</keyword>
<gene>
    <name evidence="1" type="ORF">LMG28138_03642</name>
</gene>
<accession>A0A6S7CNG9</accession>
<protein>
    <submittedName>
        <fullName evidence="1">Uncharacterized protein</fullName>
    </submittedName>
</protein>
<sequence>MQTPRIIPRQPHDIPLFRSKADAPVGVPLRSKRPIWSSR</sequence>
<organism evidence="1 2">
    <name type="scientific">Pararobbsia alpina</name>
    <dbReference type="NCBI Taxonomy" id="621374"/>
    <lineage>
        <taxon>Bacteria</taxon>
        <taxon>Pseudomonadati</taxon>
        <taxon>Pseudomonadota</taxon>
        <taxon>Betaproteobacteria</taxon>
        <taxon>Burkholderiales</taxon>
        <taxon>Burkholderiaceae</taxon>
        <taxon>Pararobbsia</taxon>
    </lineage>
</organism>
<proteinExistence type="predicted"/>